<proteinExistence type="predicted"/>
<protein>
    <recommendedName>
        <fullName evidence="4">PQQ-like domain-containing protein</fullName>
    </recommendedName>
</protein>
<evidence type="ECO:0000313" key="2">
    <source>
        <dbReference type="EMBL" id="MFC7141994.1"/>
    </source>
</evidence>
<feature type="compositionally biased region" description="Low complexity" evidence="1">
    <location>
        <begin position="220"/>
        <end position="231"/>
    </location>
</feature>
<dbReference type="Proteomes" id="UP001596432">
    <property type="component" value="Unassembled WGS sequence"/>
</dbReference>
<feature type="region of interest" description="Disordered" evidence="1">
    <location>
        <begin position="176"/>
        <end position="243"/>
    </location>
</feature>
<name>A0ABD5Y8H1_9EURY</name>
<sequence>MTDSQDDSDWTEAETPLDLNLRDVAQTADGPYAVGTDGVVLGRRDGTWHIVVPVGPATKRNVLTSVDATADGERVWFAGSSGALGMYDTANRRKHDYSAPGGKTSTWEAIAVTGERGSERLLVANGSGEVLAATIGPDGCPRFGDVVKPGSGSTITGLDVGGDTVYAIDTSGNVFAKPVESVGDDPSGDPATDGEARSTAPDRSAEDEIEGHPCADGDTDGAAVDGTNDAEAGADDAADERPEDAEWREIGIRNAQVNFHDVTASGDRVLVAGDGGLVYRYDRVCENWTPVQAGDVALLGIDDDGERTVAVGANGSAFERRRGSYGWRPTPTPVSAQLRAVALGSPSVAVGADGTAIERGDDA</sequence>
<feature type="compositionally biased region" description="Acidic residues" evidence="1">
    <location>
        <begin position="232"/>
        <end position="243"/>
    </location>
</feature>
<reference evidence="2 3" key="1">
    <citation type="journal article" date="2019" name="Int. J. Syst. Evol. Microbiol.">
        <title>The Global Catalogue of Microorganisms (GCM) 10K type strain sequencing project: providing services to taxonomists for standard genome sequencing and annotation.</title>
        <authorList>
            <consortium name="The Broad Institute Genomics Platform"/>
            <consortium name="The Broad Institute Genome Sequencing Center for Infectious Disease"/>
            <person name="Wu L."/>
            <person name="Ma J."/>
        </authorList>
    </citation>
    <scope>NUCLEOTIDE SEQUENCE [LARGE SCALE GENOMIC DNA]</scope>
    <source>
        <strain evidence="2 3">XZYJT29</strain>
    </source>
</reference>
<comment type="caution">
    <text evidence="2">The sequence shown here is derived from an EMBL/GenBank/DDBJ whole genome shotgun (WGS) entry which is preliminary data.</text>
</comment>
<evidence type="ECO:0000313" key="3">
    <source>
        <dbReference type="Proteomes" id="UP001596432"/>
    </source>
</evidence>
<dbReference type="InterPro" id="IPR011044">
    <property type="entry name" value="Quino_amine_DH_bsu"/>
</dbReference>
<dbReference type="RefSeq" id="WP_274323070.1">
    <property type="nucleotide sequence ID" value="NZ_CP118158.1"/>
</dbReference>
<keyword evidence="3" id="KW-1185">Reference proteome</keyword>
<organism evidence="2 3">
    <name type="scientific">Halosimplex aquaticum</name>
    <dbReference type="NCBI Taxonomy" id="3026162"/>
    <lineage>
        <taxon>Archaea</taxon>
        <taxon>Methanobacteriati</taxon>
        <taxon>Methanobacteriota</taxon>
        <taxon>Stenosarchaea group</taxon>
        <taxon>Halobacteria</taxon>
        <taxon>Halobacteriales</taxon>
        <taxon>Haloarculaceae</taxon>
        <taxon>Halosimplex</taxon>
    </lineage>
</organism>
<evidence type="ECO:0000256" key="1">
    <source>
        <dbReference type="SAM" id="MobiDB-lite"/>
    </source>
</evidence>
<feature type="compositionally biased region" description="Basic and acidic residues" evidence="1">
    <location>
        <begin position="203"/>
        <end position="215"/>
    </location>
</feature>
<dbReference type="EMBL" id="JBHTAS010000001">
    <property type="protein sequence ID" value="MFC7141994.1"/>
    <property type="molecule type" value="Genomic_DNA"/>
</dbReference>
<gene>
    <name evidence="2" type="ORF">ACFQMA_19430</name>
</gene>
<accession>A0ABD5Y8H1</accession>
<evidence type="ECO:0008006" key="4">
    <source>
        <dbReference type="Google" id="ProtNLM"/>
    </source>
</evidence>
<dbReference type="AlphaFoldDB" id="A0ABD5Y8H1"/>
<dbReference type="SUPFAM" id="SSF50969">
    <property type="entry name" value="YVTN repeat-like/Quinoprotein amine dehydrogenase"/>
    <property type="match status" value="1"/>
</dbReference>
<dbReference type="GeneID" id="78822326"/>